<evidence type="ECO:0000313" key="8">
    <source>
        <dbReference type="EMBL" id="OOW69008.1"/>
    </source>
</evidence>
<dbReference type="EMBL" id="LOJW01000025">
    <property type="protein sequence ID" value="OOW69008.1"/>
    <property type="molecule type" value="Genomic_DNA"/>
</dbReference>
<accession>A0A1T1P044</accession>
<proteinExistence type="inferred from homology"/>
<protein>
    <recommendedName>
        <fullName evidence="7">GtrA/DPMS transmembrane domain-containing protein</fullName>
    </recommendedName>
</protein>
<name>A0A1T1P044_9XANT</name>
<evidence type="ECO:0000256" key="2">
    <source>
        <dbReference type="ARBA" id="ARBA00009399"/>
    </source>
</evidence>
<gene>
    <name evidence="8" type="ORF">Xmlh_02400</name>
</gene>
<feature type="transmembrane region" description="Helical" evidence="6">
    <location>
        <begin position="7"/>
        <end position="27"/>
    </location>
</feature>
<dbReference type="InterPro" id="IPR007267">
    <property type="entry name" value="GtrA_DPMS_TM"/>
</dbReference>
<dbReference type="GO" id="GO:0000271">
    <property type="term" value="P:polysaccharide biosynthetic process"/>
    <property type="evidence" value="ECO:0007669"/>
    <property type="project" value="InterPro"/>
</dbReference>
<comment type="similarity">
    <text evidence="2">Belongs to the GtrA family.</text>
</comment>
<dbReference type="RefSeq" id="WP_078563671.1">
    <property type="nucleotide sequence ID" value="NZ_LOJW01000025.1"/>
</dbReference>
<dbReference type="Proteomes" id="UP000190559">
    <property type="component" value="Unassembled WGS sequence"/>
</dbReference>
<evidence type="ECO:0000313" key="9">
    <source>
        <dbReference type="Proteomes" id="UP000190559"/>
    </source>
</evidence>
<evidence type="ECO:0000256" key="3">
    <source>
        <dbReference type="ARBA" id="ARBA00022692"/>
    </source>
</evidence>
<feature type="domain" description="GtrA/DPMS transmembrane" evidence="7">
    <location>
        <begin position="9"/>
        <end position="128"/>
    </location>
</feature>
<dbReference type="InterPro" id="IPR051401">
    <property type="entry name" value="GtrA_CellWall_Glycosyl"/>
</dbReference>
<dbReference type="PANTHER" id="PTHR38459:SF1">
    <property type="entry name" value="PROPHAGE BACTOPRENOL-LINKED GLUCOSE TRANSLOCASE HOMOLOG"/>
    <property type="match status" value="1"/>
</dbReference>
<evidence type="ECO:0000259" key="7">
    <source>
        <dbReference type="Pfam" id="PF04138"/>
    </source>
</evidence>
<dbReference type="PANTHER" id="PTHR38459">
    <property type="entry name" value="PROPHAGE BACTOPRENOL-LINKED GLUCOSE TRANSLOCASE HOMOLOG"/>
    <property type="match status" value="1"/>
</dbReference>
<evidence type="ECO:0000256" key="4">
    <source>
        <dbReference type="ARBA" id="ARBA00022989"/>
    </source>
</evidence>
<feature type="transmembrane region" description="Helical" evidence="6">
    <location>
        <begin position="105"/>
        <end position="122"/>
    </location>
</feature>
<evidence type="ECO:0000256" key="6">
    <source>
        <dbReference type="SAM" id="Phobius"/>
    </source>
</evidence>
<dbReference type="GO" id="GO:0005886">
    <property type="term" value="C:plasma membrane"/>
    <property type="evidence" value="ECO:0007669"/>
    <property type="project" value="TreeGrafter"/>
</dbReference>
<evidence type="ECO:0000256" key="1">
    <source>
        <dbReference type="ARBA" id="ARBA00004141"/>
    </source>
</evidence>
<sequence>MISRQFIGFVVVGGIAAAANFFSRILLSHWLAYVPAIALAYLIGMTIAFVLNRQFVFKKAGNALHKQAFWFVTVNILAILQTIAISLLLARWLFPSVGFNFYPEAVAHAVGVITPIFTSFIGHKHLSFKIASPQ</sequence>
<reference evidence="8 9" key="1">
    <citation type="submission" date="2015-12" db="EMBL/GenBank/DDBJ databases">
        <authorList>
            <person name="Shamseldin A."/>
            <person name="Moawad H."/>
            <person name="Abd El-Rahim W.M."/>
            <person name="Sadowsky M.J."/>
        </authorList>
    </citation>
    <scope>NUCLEOTIDE SEQUENCE [LARGE SCALE GENOMIC DNA]</scope>
    <source>
        <strain evidence="8 9">LMG9050</strain>
    </source>
</reference>
<dbReference type="AlphaFoldDB" id="A0A1T1P044"/>
<organism evidence="8 9">
    <name type="scientific">Xanthomonas axonopodis pv. melhusii</name>
    <dbReference type="NCBI Taxonomy" id="487834"/>
    <lineage>
        <taxon>Bacteria</taxon>
        <taxon>Pseudomonadati</taxon>
        <taxon>Pseudomonadota</taxon>
        <taxon>Gammaproteobacteria</taxon>
        <taxon>Lysobacterales</taxon>
        <taxon>Lysobacteraceae</taxon>
        <taxon>Xanthomonas</taxon>
    </lineage>
</organism>
<keyword evidence="5 6" id="KW-0472">Membrane</keyword>
<evidence type="ECO:0000256" key="5">
    <source>
        <dbReference type="ARBA" id="ARBA00023136"/>
    </source>
</evidence>
<feature type="transmembrane region" description="Helical" evidence="6">
    <location>
        <begin position="68"/>
        <end position="93"/>
    </location>
</feature>
<comment type="caution">
    <text evidence="8">The sequence shown here is derived from an EMBL/GenBank/DDBJ whole genome shotgun (WGS) entry which is preliminary data.</text>
</comment>
<feature type="transmembrane region" description="Helical" evidence="6">
    <location>
        <begin position="33"/>
        <end position="56"/>
    </location>
</feature>
<keyword evidence="4 6" id="KW-1133">Transmembrane helix</keyword>
<keyword evidence="3 6" id="KW-0812">Transmembrane</keyword>
<dbReference type="Pfam" id="PF04138">
    <property type="entry name" value="GtrA_DPMS_TM"/>
    <property type="match status" value="1"/>
</dbReference>
<comment type="subcellular location">
    <subcellularLocation>
        <location evidence="1">Membrane</location>
        <topology evidence="1">Multi-pass membrane protein</topology>
    </subcellularLocation>
</comment>